<feature type="transmembrane region" description="Helical" evidence="8">
    <location>
        <begin position="180"/>
        <end position="199"/>
    </location>
</feature>
<keyword evidence="6" id="KW-0460">Magnesium</keyword>
<name>A0A6N2LPD4_SALVM</name>
<keyword evidence="5" id="KW-0067">ATP-binding</keyword>
<feature type="transmembrane region" description="Helical" evidence="8">
    <location>
        <begin position="128"/>
        <end position="146"/>
    </location>
</feature>
<keyword evidence="8" id="KW-1133">Transmembrane helix</keyword>
<protein>
    <submittedName>
        <fullName evidence="9">Uncharacterized protein</fullName>
    </submittedName>
</protein>
<evidence type="ECO:0000256" key="3">
    <source>
        <dbReference type="ARBA" id="ARBA00022723"/>
    </source>
</evidence>
<keyword evidence="4" id="KW-0547">Nucleotide-binding</keyword>
<sequence length="214" mass="23348">MDVGTVGGQLKKLDYDGICGSAWCLRRRLGRSGWSSDFRPRWRRRLTGSVYRAPNLIWGASPCALDVAPLAYATAINHCARKECFEAGRTEKIHGGSKDFNIDLNFAPFGCKPRLTIAPSNGPCCKCHVLYVMGYGAAATVGIVLAQRATATAIHVACVLTAKIFPGACLILYMQGKQNVALPLITSIFLAFLFIYFEFPSPLVNSVNLFDSHL</sequence>
<dbReference type="InterPro" id="IPR051949">
    <property type="entry name" value="Cation_Transport_ATPase"/>
</dbReference>
<keyword evidence="7" id="KW-1278">Translocase</keyword>
<dbReference type="GO" id="GO:0016020">
    <property type="term" value="C:membrane"/>
    <property type="evidence" value="ECO:0007669"/>
    <property type="project" value="UniProtKB-SubCell"/>
</dbReference>
<dbReference type="EMBL" id="CAADRP010001585">
    <property type="protein sequence ID" value="VFU42699.1"/>
    <property type="molecule type" value="Genomic_DNA"/>
</dbReference>
<accession>A0A6N2LPD4</accession>
<dbReference type="PANTHER" id="PTHR43079:SF1">
    <property type="entry name" value="CADMIUM_ZINC-TRANSPORTING ATPASE HMA1, CHLOROPLASTIC-RELATED"/>
    <property type="match status" value="1"/>
</dbReference>
<evidence type="ECO:0000256" key="5">
    <source>
        <dbReference type="ARBA" id="ARBA00022840"/>
    </source>
</evidence>
<evidence type="ECO:0000313" key="9">
    <source>
        <dbReference type="EMBL" id="VFU42699.1"/>
    </source>
</evidence>
<dbReference type="GO" id="GO:0046872">
    <property type="term" value="F:metal ion binding"/>
    <property type="evidence" value="ECO:0007669"/>
    <property type="project" value="UniProtKB-KW"/>
</dbReference>
<dbReference type="AlphaFoldDB" id="A0A6N2LPD4"/>
<evidence type="ECO:0000256" key="1">
    <source>
        <dbReference type="ARBA" id="ARBA00004141"/>
    </source>
</evidence>
<organism evidence="9">
    <name type="scientific">Salix viminalis</name>
    <name type="common">Common osier</name>
    <name type="synonym">Basket willow</name>
    <dbReference type="NCBI Taxonomy" id="40686"/>
    <lineage>
        <taxon>Eukaryota</taxon>
        <taxon>Viridiplantae</taxon>
        <taxon>Streptophyta</taxon>
        <taxon>Embryophyta</taxon>
        <taxon>Tracheophyta</taxon>
        <taxon>Spermatophyta</taxon>
        <taxon>Magnoliopsida</taxon>
        <taxon>eudicotyledons</taxon>
        <taxon>Gunneridae</taxon>
        <taxon>Pentapetalae</taxon>
        <taxon>rosids</taxon>
        <taxon>fabids</taxon>
        <taxon>Malpighiales</taxon>
        <taxon>Salicaceae</taxon>
        <taxon>Saliceae</taxon>
        <taxon>Salix</taxon>
    </lineage>
</organism>
<proteinExistence type="inferred from homology"/>
<comment type="similarity">
    <text evidence="2">Belongs to the cation transport ATPase (P-type) (TC 3.A.3) family. Type IB subfamily.</text>
</comment>
<evidence type="ECO:0000256" key="4">
    <source>
        <dbReference type="ARBA" id="ARBA00022741"/>
    </source>
</evidence>
<dbReference type="PANTHER" id="PTHR43079">
    <property type="entry name" value="PROBABLE CADMIUM/ZINC-TRANSPORTING ATPASE HMA1"/>
    <property type="match status" value="1"/>
</dbReference>
<keyword evidence="3" id="KW-0479">Metal-binding</keyword>
<keyword evidence="8" id="KW-0472">Membrane</keyword>
<evidence type="ECO:0000256" key="6">
    <source>
        <dbReference type="ARBA" id="ARBA00022842"/>
    </source>
</evidence>
<feature type="transmembrane region" description="Helical" evidence="8">
    <location>
        <begin position="153"/>
        <end position="174"/>
    </location>
</feature>
<keyword evidence="8" id="KW-0812">Transmembrane</keyword>
<evidence type="ECO:0000256" key="7">
    <source>
        <dbReference type="ARBA" id="ARBA00022967"/>
    </source>
</evidence>
<evidence type="ECO:0000256" key="8">
    <source>
        <dbReference type="SAM" id="Phobius"/>
    </source>
</evidence>
<dbReference type="GO" id="GO:0005524">
    <property type="term" value="F:ATP binding"/>
    <property type="evidence" value="ECO:0007669"/>
    <property type="project" value="UniProtKB-KW"/>
</dbReference>
<reference evidence="9" key="1">
    <citation type="submission" date="2019-03" db="EMBL/GenBank/DDBJ databases">
        <authorList>
            <person name="Mank J."/>
            <person name="Almeida P."/>
        </authorList>
    </citation>
    <scope>NUCLEOTIDE SEQUENCE</scope>
    <source>
        <strain evidence="9">78183</strain>
    </source>
</reference>
<comment type="subcellular location">
    <subcellularLocation>
        <location evidence="1">Membrane</location>
        <topology evidence="1">Multi-pass membrane protein</topology>
    </subcellularLocation>
</comment>
<evidence type="ECO:0000256" key="2">
    <source>
        <dbReference type="ARBA" id="ARBA00006024"/>
    </source>
</evidence>
<gene>
    <name evidence="9" type="ORF">SVIM_LOCUS258793</name>
</gene>